<sequence length="55" mass="6064">MAISSHYWCRRLDTAVRLLELGGPEFDYDSFTEVADMLLQGLGITVRLACMAGGL</sequence>
<name>A0ABT1MZS4_9GAMM</name>
<organism evidence="1 2">
    <name type="scientific">Photobacterium pectinilyticum</name>
    <dbReference type="NCBI Taxonomy" id="2906793"/>
    <lineage>
        <taxon>Bacteria</taxon>
        <taxon>Pseudomonadati</taxon>
        <taxon>Pseudomonadota</taxon>
        <taxon>Gammaproteobacteria</taxon>
        <taxon>Vibrionales</taxon>
        <taxon>Vibrionaceae</taxon>
        <taxon>Photobacterium</taxon>
    </lineage>
</organism>
<proteinExistence type="predicted"/>
<keyword evidence="2" id="KW-1185">Reference proteome</keyword>
<evidence type="ECO:0000313" key="1">
    <source>
        <dbReference type="EMBL" id="MCQ1057904.1"/>
    </source>
</evidence>
<protein>
    <submittedName>
        <fullName evidence="1">Uncharacterized protein</fullName>
    </submittedName>
</protein>
<dbReference type="EMBL" id="JANEYT010000012">
    <property type="protein sequence ID" value="MCQ1057904.1"/>
    <property type="molecule type" value="Genomic_DNA"/>
</dbReference>
<dbReference type="Proteomes" id="UP001524460">
    <property type="component" value="Unassembled WGS sequence"/>
</dbReference>
<reference evidence="1 2" key="1">
    <citation type="submission" date="2022-07" db="EMBL/GenBank/DDBJ databases">
        <title>Photobacterium pectinilyticum sp. nov., a marine bacterium isolated from surface seawater of Qingdao offshore.</title>
        <authorList>
            <person name="Wang X."/>
        </authorList>
    </citation>
    <scope>NUCLEOTIDE SEQUENCE [LARGE SCALE GENOMIC DNA]</scope>
    <source>
        <strain evidence="1 2">ZSDE20</strain>
    </source>
</reference>
<evidence type="ECO:0000313" key="2">
    <source>
        <dbReference type="Proteomes" id="UP001524460"/>
    </source>
</evidence>
<gene>
    <name evidence="1" type="ORF">NHN17_07530</name>
</gene>
<comment type="caution">
    <text evidence="1">The sequence shown here is derived from an EMBL/GenBank/DDBJ whole genome shotgun (WGS) entry which is preliminary data.</text>
</comment>
<accession>A0ABT1MZS4</accession>